<evidence type="ECO:0000256" key="8">
    <source>
        <dbReference type="ARBA" id="ARBA00023315"/>
    </source>
</evidence>
<dbReference type="InterPro" id="IPR016117">
    <property type="entry name" value="ArgJ-like_dom_sf"/>
</dbReference>
<comment type="catalytic activity">
    <reaction evidence="10">
        <text>L-glutamate + acetyl-CoA = N-acetyl-L-glutamate + CoA + H(+)</text>
        <dbReference type="Rhea" id="RHEA:24292"/>
        <dbReference type="ChEBI" id="CHEBI:15378"/>
        <dbReference type="ChEBI" id="CHEBI:29985"/>
        <dbReference type="ChEBI" id="CHEBI:44337"/>
        <dbReference type="ChEBI" id="CHEBI:57287"/>
        <dbReference type="ChEBI" id="CHEBI:57288"/>
        <dbReference type="EC" id="2.3.1.1"/>
    </reaction>
</comment>
<evidence type="ECO:0000313" key="12">
    <source>
        <dbReference type="Proteomes" id="UP000515847"/>
    </source>
</evidence>
<comment type="subcellular location">
    <subcellularLocation>
        <location evidence="10">Cytoplasm</location>
    </subcellularLocation>
</comment>
<dbReference type="PANTHER" id="PTHR23100:SF0">
    <property type="entry name" value="ARGININE BIOSYNTHESIS BIFUNCTIONAL PROTEIN ARGJ, MITOCHONDRIAL"/>
    <property type="match status" value="1"/>
</dbReference>
<keyword evidence="6 10" id="KW-0068">Autocatalytic cleavage</keyword>
<reference evidence="11 12" key="1">
    <citation type="journal article" date="2019" name="Front. Microbiol.">
        <title>Thermoanaerosceptrum fracticalcis gen. nov. sp. nov., a Novel Fumarate-Fermenting Microorganism From a Deep Fractured Carbonate Aquifer of the US Great Basin.</title>
        <authorList>
            <person name="Hamilton-Brehm S.D."/>
            <person name="Stewart L.E."/>
            <person name="Zavarin M."/>
            <person name="Caldwell M."/>
            <person name="Lawson P.A."/>
            <person name="Onstott T.C."/>
            <person name="Grzymski J."/>
            <person name="Neveux I."/>
            <person name="Lollar B.S."/>
            <person name="Russell C.E."/>
            <person name="Moser D.P."/>
        </authorList>
    </citation>
    <scope>NUCLEOTIDE SEQUENCE [LARGE SCALE GENOMIC DNA]</scope>
    <source>
        <strain evidence="11 12">DRI-13</strain>
    </source>
</reference>
<keyword evidence="5 10" id="KW-0808">Transferase</keyword>
<comment type="function">
    <text evidence="10">Catalyzes two activities which are involved in the cyclic version of arginine biosynthesis: the synthesis of N-acetylglutamate from glutamate and acetyl-CoA as the acetyl donor, and of ornithine by transacetylation between N(2)-acetylornithine and glutamate.</text>
</comment>
<dbReference type="FunFam" id="3.60.70.12:FF:000001">
    <property type="entry name" value="Arginine biosynthesis bifunctional protein ArgJ, chloroplastic"/>
    <property type="match status" value="1"/>
</dbReference>
<evidence type="ECO:0000256" key="2">
    <source>
        <dbReference type="ARBA" id="ARBA00011475"/>
    </source>
</evidence>
<evidence type="ECO:0000256" key="5">
    <source>
        <dbReference type="ARBA" id="ARBA00022679"/>
    </source>
</evidence>
<dbReference type="Proteomes" id="UP000515847">
    <property type="component" value="Chromosome"/>
</dbReference>
<dbReference type="InterPro" id="IPR042195">
    <property type="entry name" value="ArgJ_beta_C"/>
</dbReference>
<dbReference type="HAMAP" id="MF_01106">
    <property type="entry name" value="ArgJ"/>
    <property type="match status" value="1"/>
</dbReference>
<dbReference type="OrthoDB" id="9804242at2"/>
<feature type="binding site" evidence="10">
    <location>
        <position position="153"/>
    </location>
    <ligand>
        <name>substrate</name>
    </ligand>
</feature>
<comment type="catalytic activity">
    <reaction evidence="9 10">
        <text>N(2)-acetyl-L-ornithine + L-glutamate = N-acetyl-L-glutamate + L-ornithine</text>
        <dbReference type="Rhea" id="RHEA:15349"/>
        <dbReference type="ChEBI" id="CHEBI:29985"/>
        <dbReference type="ChEBI" id="CHEBI:44337"/>
        <dbReference type="ChEBI" id="CHEBI:46911"/>
        <dbReference type="ChEBI" id="CHEBI:57805"/>
        <dbReference type="EC" id="2.3.1.35"/>
    </reaction>
</comment>
<keyword evidence="4 10" id="KW-0028">Amino-acid biosynthesis</keyword>
<dbReference type="FunFam" id="3.10.20.340:FF:000001">
    <property type="entry name" value="Arginine biosynthesis bifunctional protein ArgJ, chloroplastic"/>
    <property type="match status" value="1"/>
</dbReference>
<feature type="binding site" evidence="10">
    <location>
        <position position="179"/>
    </location>
    <ligand>
        <name>substrate</name>
    </ligand>
</feature>
<feature type="chain" id="PRO_5029055583" description="Arginine biosynthesis bifunctional protein ArgJ alpha chain" evidence="10">
    <location>
        <begin position="1"/>
        <end position="189"/>
    </location>
</feature>
<dbReference type="GO" id="GO:0006592">
    <property type="term" value="P:ornithine biosynthetic process"/>
    <property type="evidence" value="ECO:0007669"/>
    <property type="project" value="TreeGrafter"/>
</dbReference>
<evidence type="ECO:0000256" key="9">
    <source>
        <dbReference type="ARBA" id="ARBA00049439"/>
    </source>
</evidence>
<dbReference type="GO" id="GO:0004042">
    <property type="term" value="F:L-glutamate N-acetyltransferase activity"/>
    <property type="evidence" value="ECO:0007669"/>
    <property type="project" value="UniProtKB-UniRule"/>
</dbReference>
<organism evidence="11 12">
    <name type="scientific">Thermanaerosceptrum fracticalcis</name>
    <dbReference type="NCBI Taxonomy" id="1712410"/>
    <lineage>
        <taxon>Bacteria</taxon>
        <taxon>Bacillati</taxon>
        <taxon>Bacillota</taxon>
        <taxon>Clostridia</taxon>
        <taxon>Eubacteriales</taxon>
        <taxon>Peptococcaceae</taxon>
        <taxon>Thermanaerosceptrum</taxon>
    </lineage>
</organism>
<feature type="binding site" evidence="10">
    <location>
        <position position="190"/>
    </location>
    <ligand>
        <name>substrate</name>
    </ligand>
</feature>
<dbReference type="EC" id="2.3.1.35" evidence="10"/>
<feature type="binding site" evidence="10">
    <location>
        <position position="277"/>
    </location>
    <ligand>
        <name>substrate</name>
    </ligand>
</feature>
<dbReference type="NCBIfam" id="TIGR00120">
    <property type="entry name" value="ArgJ"/>
    <property type="match status" value="1"/>
</dbReference>
<dbReference type="PANTHER" id="PTHR23100">
    <property type="entry name" value="ARGININE BIOSYNTHESIS BIFUNCTIONAL PROTEIN ARGJ"/>
    <property type="match status" value="1"/>
</dbReference>
<feature type="binding site" evidence="10">
    <location>
        <position position="404"/>
    </location>
    <ligand>
        <name>substrate</name>
    </ligand>
</feature>
<feature type="chain" id="PRO_5029055584" description="Arginine biosynthesis bifunctional protein ArgJ beta chain" evidence="10">
    <location>
        <begin position="190"/>
        <end position="404"/>
    </location>
</feature>
<feature type="site" description="Involved in the stabilization of negative charge on the oxyanion by the formation of the oxyanion hole" evidence="10">
    <location>
        <position position="116"/>
    </location>
</feature>
<comment type="subunit">
    <text evidence="2 10">Heterotetramer of two alpha and two beta chains.</text>
</comment>
<dbReference type="GO" id="GO:0004358">
    <property type="term" value="F:L-glutamate N-acetyltransferase activity, acting on acetyl-L-ornithine as donor"/>
    <property type="evidence" value="ECO:0007669"/>
    <property type="project" value="UniProtKB-UniRule"/>
</dbReference>
<dbReference type="AlphaFoldDB" id="A0A7G6E5Y6"/>
<feature type="binding site" evidence="10">
    <location>
        <position position="399"/>
    </location>
    <ligand>
        <name>substrate</name>
    </ligand>
</feature>
<evidence type="ECO:0000313" key="11">
    <source>
        <dbReference type="EMBL" id="QNB47490.1"/>
    </source>
</evidence>
<evidence type="ECO:0000256" key="4">
    <source>
        <dbReference type="ARBA" id="ARBA00022605"/>
    </source>
</evidence>
<keyword evidence="8 10" id="KW-0012">Acyltransferase</keyword>
<feature type="active site" description="Nucleophile" evidence="10">
    <location>
        <position position="190"/>
    </location>
</feature>
<sequence>MNFVYIPGGGITSPQGFVAGVAQAGIKKTDRYDMALVYSKTPATAAGVYTTNKFLAAPVQISQKHLANGIARGFVVNSGCANACTGREGLENAYLMAAKAAEIIGCMPEEVVVASTGVIGVQLPMPKIIKGIEEAGAAPSREKGQLAAQAIMTTDTCSKEIAIELELGGEKVILGGMAKGSGMIHPNMATMLGFITTDAAISPHCLQAALKEATDLSFNMITVDGDTSTNDMVAVFANGLAGNGEIKDKESSDYKTFARALTEVCIALAKMIAQDGEGATKLIEVKVENAPNNRAARVIAKTIAGSSLVKTAIFGEDANWGRIICAVGYSGVDFNPDSVDVYLGNLPVARDGAGLTFDEEDARKILQEDKIVIKVDMKQGEGQATAWGCDLSYDYVKINAAYRT</sequence>
<protein>
    <recommendedName>
        <fullName evidence="10">Arginine biosynthesis bifunctional protein ArgJ</fullName>
    </recommendedName>
    <domain>
        <recommendedName>
            <fullName evidence="10">Glutamate N-acetyltransferase</fullName>
            <ecNumber evidence="10">2.3.1.35</ecNumber>
        </recommendedName>
        <alternativeName>
            <fullName evidence="10">Ornithine acetyltransferase</fullName>
            <shortName evidence="10">OATase</shortName>
        </alternativeName>
        <alternativeName>
            <fullName evidence="10">Ornithine transacetylase</fullName>
        </alternativeName>
    </domain>
    <domain>
        <recommendedName>
            <fullName evidence="10">Amino-acid acetyltransferase</fullName>
            <ecNumber evidence="10">2.3.1.1</ecNumber>
        </recommendedName>
        <alternativeName>
            <fullName evidence="10">N-acetylglutamate synthase</fullName>
            <shortName evidence="10">AGSase</shortName>
        </alternativeName>
    </domain>
    <component>
        <recommendedName>
            <fullName evidence="10">Arginine biosynthesis bifunctional protein ArgJ alpha chain</fullName>
        </recommendedName>
    </component>
    <component>
        <recommendedName>
            <fullName evidence="10">Arginine biosynthesis bifunctional protein ArgJ beta chain</fullName>
        </recommendedName>
    </component>
</protein>
<dbReference type="GO" id="GO:0005737">
    <property type="term" value="C:cytoplasm"/>
    <property type="evidence" value="ECO:0007669"/>
    <property type="project" value="UniProtKB-SubCell"/>
</dbReference>
<dbReference type="RefSeq" id="WP_034423446.1">
    <property type="nucleotide sequence ID" value="NZ_CP045798.1"/>
</dbReference>
<gene>
    <name evidence="10 11" type="primary">argJ</name>
    <name evidence="11" type="ORF">BR63_15085</name>
</gene>
<proteinExistence type="inferred from homology"/>
<comment type="pathway">
    <text evidence="10">Amino-acid biosynthesis; L-arginine biosynthesis; L-ornithine and N-acetyl-L-glutamate from L-glutamate and N(2)-acetyl-L-ornithine (cyclic): step 1/1.</text>
</comment>
<comment type="pathway">
    <text evidence="10">Amino-acid biosynthesis; L-arginine biosynthesis; N(2)-acetyl-L-ornithine from L-glutamate: step 1/4.</text>
</comment>
<dbReference type="EMBL" id="CP045798">
    <property type="protein sequence ID" value="QNB47490.1"/>
    <property type="molecule type" value="Genomic_DNA"/>
</dbReference>
<evidence type="ECO:0000256" key="1">
    <source>
        <dbReference type="ARBA" id="ARBA00006774"/>
    </source>
</evidence>
<name>A0A7G6E5Y6_THEFR</name>
<keyword evidence="10" id="KW-0963">Cytoplasm</keyword>
<dbReference type="Pfam" id="PF01960">
    <property type="entry name" value="ArgJ"/>
    <property type="match status" value="1"/>
</dbReference>
<evidence type="ECO:0000256" key="7">
    <source>
        <dbReference type="ARBA" id="ARBA00023268"/>
    </source>
</evidence>
<comment type="similarity">
    <text evidence="1 10">Belongs to the ArgJ family.</text>
</comment>
<dbReference type="GO" id="GO:0006526">
    <property type="term" value="P:L-arginine biosynthetic process"/>
    <property type="evidence" value="ECO:0007669"/>
    <property type="project" value="UniProtKB-UniRule"/>
</dbReference>
<keyword evidence="7 10" id="KW-0511">Multifunctional enzyme</keyword>
<dbReference type="Gene3D" id="3.10.20.340">
    <property type="entry name" value="ArgJ beta chain, C-terminal domain"/>
    <property type="match status" value="1"/>
</dbReference>
<keyword evidence="12" id="KW-1185">Reference proteome</keyword>
<dbReference type="KEGG" id="tfr:BR63_15085"/>
<dbReference type="InterPro" id="IPR002813">
    <property type="entry name" value="Arg_biosynth_ArgJ"/>
</dbReference>
<dbReference type="SUPFAM" id="SSF56266">
    <property type="entry name" value="DmpA/ArgJ-like"/>
    <property type="match status" value="1"/>
</dbReference>
<dbReference type="EC" id="2.3.1.1" evidence="10"/>
<keyword evidence="3 10" id="KW-0055">Arginine biosynthesis</keyword>
<feature type="site" description="Involved in the stabilization of negative charge on the oxyanion by the formation of the oxyanion hole" evidence="10">
    <location>
        <position position="117"/>
    </location>
</feature>
<evidence type="ECO:0000256" key="6">
    <source>
        <dbReference type="ARBA" id="ARBA00022813"/>
    </source>
</evidence>
<accession>A0A7G6E5Y6</accession>
<evidence type="ECO:0000256" key="10">
    <source>
        <dbReference type="HAMAP-Rule" id="MF_01106"/>
    </source>
</evidence>
<dbReference type="NCBIfam" id="NF003802">
    <property type="entry name" value="PRK05388.1"/>
    <property type="match status" value="1"/>
</dbReference>
<feature type="site" description="Cleavage; by autolysis" evidence="10">
    <location>
        <begin position="189"/>
        <end position="190"/>
    </location>
</feature>
<dbReference type="UniPathway" id="UPA00068">
    <property type="reaction ID" value="UER00106"/>
</dbReference>
<dbReference type="CDD" id="cd02152">
    <property type="entry name" value="OAT"/>
    <property type="match status" value="1"/>
</dbReference>
<dbReference type="Gene3D" id="3.60.70.12">
    <property type="entry name" value="L-amino peptidase D-ALA esterase/amidase"/>
    <property type="match status" value="1"/>
</dbReference>
<evidence type="ECO:0000256" key="3">
    <source>
        <dbReference type="ARBA" id="ARBA00022571"/>
    </source>
</evidence>